<sequence>MQTGTEVVSFSGFEMALALRIYTKNSN</sequence>
<dbReference type="AlphaFoldDB" id="A0A2P2PDZ4"/>
<reference evidence="1" key="1">
    <citation type="submission" date="2018-02" db="EMBL/GenBank/DDBJ databases">
        <title>Rhizophora mucronata_Transcriptome.</title>
        <authorList>
            <person name="Meera S.P."/>
            <person name="Sreeshan A."/>
            <person name="Augustine A."/>
        </authorList>
    </citation>
    <scope>NUCLEOTIDE SEQUENCE</scope>
    <source>
        <tissue evidence="1">Leaf</tissue>
    </source>
</reference>
<proteinExistence type="predicted"/>
<dbReference type="EMBL" id="GGEC01072471">
    <property type="protein sequence ID" value="MBX52955.1"/>
    <property type="molecule type" value="Transcribed_RNA"/>
</dbReference>
<organism evidence="1">
    <name type="scientific">Rhizophora mucronata</name>
    <name type="common">Asiatic mangrove</name>
    <dbReference type="NCBI Taxonomy" id="61149"/>
    <lineage>
        <taxon>Eukaryota</taxon>
        <taxon>Viridiplantae</taxon>
        <taxon>Streptophyta</taxon>
        <taxon>Embryophyta</taxon>
        <taxon>Tracheophyta</taxon>
        <taxon>Spermatophyta</taxon>
        <taxon>Magnoliopsida</taxon>
        <taxon>eudicotyledons</taxon>
        <taxon>Gunneridae</taxon>
        <taxon>Pentapetalae</taxon>
        <taxon>rosids</taxon>
        <taxon>fabids</taxon>
        <taxon>Malpighiales</taxon>
        <taxon>Rhizophoraceae</taxon>
        <taxon>Rhizophora</taxon>
    </lineage>
</organism>
<name>A0A2P2PDZ4_RHIMU</name>
<protein>
    <submittedName>
        <fullName evidence="1">Uncharacterized protein</fullName>
    </submittedName>
</protein>
<evidence type="ECO:0000313" key="1">
    <source>
        <dbReference type="EMBL" id="MBX52955.1"/>
    </source>
</evidence>
<accession>A0A2P2PDZ4</accession>